<reference evidence="2" key="1">
    <citation type="submission" date="2021-06" db="EMBL/GenBank/DDBJ databases">
        <authorList>
            <person name="Hodson N. C."/>
            <person name="Mongue J. A."/>
            <person name="Jaron S. K."/>
        </authorList>
    </citation>
    <scope>NUCLEOTIDE SEQUENCE</scope>
</reference>
<dbReference type="AlphaFoldDB" id="A0A8J2LCL3"/>
<evidence type="ECO:0000256" key="1">
    <source>
        <dbReference type="SAM" id="Coils"/>
    </source>
</evidence>
<comment type="caution">
    <text evidence="2">The sequence shown here is derived from an EMBL/GenBank/DDBJ whole genome shotgun (WGS) entry which is preliminary data.</text>
</comment>
<dbReference type="EMBL" id="CAJVCH010549642">
    <property type="protein sequence ID" value="CAG7828983.1"/>
    <property type="molecule type" value="Genomic_DNA"/>
</dbReference>
<evidence type="ECO:0000313" key="3">
    <source>
        <dbReference type="Proteomes" id="UP000708208"/>
    </source>
</evidence>
<feature type="coiled-coil region" evidence="1">
    <location>
        <begin position="5"/>
        <end position="46"/>
    </location>
</feature>
<proteinExistence type="predicted"/>
<evidence type="ECO:0000313" key="2">
    <source>
        <dbReference type="EMBL" id="CAG7828983.1"/>
    </source>
</evidence>
<sequence>MLYRLNGKDELVQDLKNSNETLKSEIEKAAQDLAAQRDKNNELYELRIPN</sequence>
<protein>
    <submittedName>
        <fullName evidence="2">Uncharacterized protein</fullName>
    </submittedName>
</protein>
<name>A0A8J2LCL3_9HEXA</name>
<keyword evidence="3" id="KW-1185">Reference proteome</keyword>
<keyword evidence="1" id="KW-0175">Coiled coil</keyword>
<organism evidence="2 3">
    <name type="scientific">Allacma fusca</name>
    <dbReference type="NCBI Taxonomy" id="39272"/>
    <lineage>
        <taxon>Eukaryota</taxon>
        <taxon>Metazoa</taxon>
        <taxon>Ecdysozoa</taxon>
        <taxon>Arthropoda</taxon>
        <taxon>Hexapoda</taxon>
        <taxon>Collembola</taxon>
        <taxon>Symphypleona</taxon>
        <taxon>Sminthuridae</taxon>
        <taxon>Allacma</taxon>
    </lineage>
</organism>
<gene>
    <name evidence="2" type="ORF">AFUS01_LOCUS38871</name>
</gene>
<dbReference type="Proteomes" id="UP000708208">
    <property type="component" value="Unassembled WGS sequence"/>
</dbReference>
<accession>A0A8J2LCL3</accession>